<evidence type="ECO:0000313" key="1">
    <source>
        <dbReference type="EnsemblPlants" id="LPERR01G32500.2"/>
    </source>
</evidence>
<accession>A0A0D9V7Z7</accession>
<organism evidence="1 2">
    <name type="scientific">Leersia perrieri</name>
    <dbReference type="NCBI Taxonomy" id="77586"/>
    <lineage>
        <taxon>Eukaryota</taxon>
        <taxon>Viridiplantae</taxon>
        <taxon>Streptophyta</taxon>
        <taxon>Embryophyta</taxon>
        <taxon>Tracheophyta</taxon>
        <taxon>Spermatophyta</taxon>
        <taxon>Magnoliopsida</taxon>
        <taxon>Liliopsida</taxon>
        <taxon>Poales</taxon>
        <taxon>Poaceae</taxon>
        <taxon>BOP clade</taxon>
        <taxon>Oryzoideae</taxon>
        <taxon>Oryzeae</taxon>
        <taxon>Oryzinae</taxon>
        <taxon>Leersia</taxon>
    </lineage>
</organism>
<dbReference type="Proteomes" id="UP000032180">
    <property type="component" value="Chromosome 1"/>
</dbReference>
<sequence length="85" mass="9971">MQLRRQIHFSSTRSWSADTREAKKNHLELKSPGARGCRLCLCLCKTEAEDMRFQGIDLPRYAQKRSICWFKLKCIFQHPDAKATQ</sequence>
<dbReference type="Gramene" id="LPERR01G32500.2">
    <property type="protein sequence ID" value="LPERR01G32500.2"/>
    <property type="gene ID" value="LPERR01G32500"/>
</dbReference>
<keyword evidence="2" id="KW-1185">Reference proteome</keyword>
<reference evidence="2" key="2">
    <citation type="submission" date="2013-12" db="EMBL/GenBank/DDBJ databases">
        <authorList>
            <person name="Yu Y."/>
            <person name="Lee S."/>
            <person name="de Baynast K."/>
            <person name="Wissotski M."/>
            <person name="Liu L."/>
            <person name="Talag J."/>
            <person name="Goicoechea J."/>
            <person name="Angelova A."/>
            <person name="Jetty R."/>
            <person name="Kudrna D."/>
            <person name="Golser W."/>
            <person name="Rivera L."/>
            <person name="Zhang J."/>
            <person name="Wing R."/>
        </authorList>
    </citation>
    <scope>NUCLEOTIDE SEQUENCE</scope>
</reference>
<proteinExistence type="predicted"/>
<dbReference type="EnsemblPlants" id="LPERR01G32500.2">
    <property type="protein sequence ID" value="LPERR01G32500.2"/>
    <property type="gene ID" value="LPERR01G32500"/>
</dbReference>
<name>A0A0D9V7Z7_9ORYZ</name>
<dbReference type="HOGENOM" id="CLU_192464_0_0_1"/>
<reference evidence="1" key="3">
    <citation type="submission" date="2015-04" db="UniProtKB">
        <authorList>
            <consortium name="EnsemblPlants"/>
        </authorList>
    </citation>
    <scope>IDENTIFICATION</scope>
</reference>
<dbReference type="AlphaFoldDB" id="A0A0D9V7Z7"/>
<evidence type="ECO:0000313" key="2">
    <source>
        <dbReference type="Proteomes" id="UP000032180"/>
    </source>
</evidence>
<reference evidence="1 2" key="1">
    <citation type="submission" date="2012-08" db="EMBL/GenBank/DDBJ databases">
        <title>Oryza genome evolution.</title>
        <authorList>
            <person name="Wing R.A."/>
        </authorList>
    </citation>
    <scope>NUCLEOTIDE SEQUENCE</scope>
</reference>
<protein>
    <submittedName>
        <fullName evidence="1">Uncharacterized protein</fullName>
    </submittedName>
</protein>